<organism evidence="21">
    <name type="scientific">Tanystylum sp. JZ-2022</name>
    <dbReference type="NCBI Taxonomy" id="2992008"/>
    <lineage>
        <taxon>Eukaryota</taxon>
        <taxon>Metazoa</taxon>
        <taxon>Ecdysozoa</taxon>
        <taxon>Arthropoda</taxon>
        <taxon>Chelicerata</taxon>
        <taxon>Pycnogonida</taxon>
        <taxon>Pantopoda</taxon>
        <taxon>Tanystylum</taxon>
    </lineage>
</organism>
<evidence type="ECO:0000256" key="14">
    <source>
        <dbReference type="ARBA" id="ARBA00023128"/>
    </source>
</evidence>
<dbReference type="InterPro" id="IPR010934">
    <property type="entry name" value="NADH_DH_su5_C"/>
</dbReference>
<keyword evidence="11 17" id="KW-1133">Transmembrane helix</keyword>
<feature type="transmembrane region" description="Helical" evidence="17">
    <location>
        <begin position="301"/>
        <end position="319"/>
    </location>
</feature>
<feature type="transmembrane region" description="Helical" evidence="17">
    <location>
        <begin position="88"/>
        <end position="108"/>
    </location>
</feature>
<evidence type="ECO:0000256" key="6">
    <source>
        <dbReference type="ARBA" id="ARBA00022660"/>
    </source>
</evidence>
<evidence type="ECO:0000256" key="13">
    <source>
        <dbReference type="ARBA" id="ARBA00023075"/>
    </source>
</evidence>
<keyword evidence="6" id="KW-0679">Respiratory chain</keyword>
<dbReference type="EMBL" id="OK649925">
    <property type="protein sequence ID" value="UZA66686.1"/>
    <property type="molecule type" value="Genomic_DNA"/>
</dbReference>
<dbReference type="GO" id="GO:0042773">
    <property type="term" value="P:ATP synthesis coupled electron transport"/>
    <property type="evidence" value="ECO:0007669"/>
    <property type="project" value="InterPro"/>
</dbReference>
<evidence type="ECO:0000256" key="11">
    <source>
        <dbReference type="ARBA" id="ARBA00022989"/>
    </source>
</evidence>
<evidence type="ECO:0000256" key="15">
    <source>
        <dbReference type="ARBA" id="ARBA00023136"/>
    </source>
</evidence>
<dbReference type="PANTHER" id="PTHR42829:SF2">
    <property type="entry name" value="NADH-UBIQUINONE OXIDOREDUCTASE CHAIN 5"/>
    <property type="match status" value="1"/>
</dbReference>
<dbReference type="GO" id="GO:0015990">
    <property type="term" value="P:electron transport coupled proton transport"/>
    <property type="evidence" value="ECO:0007669"/>
    <property type="project" value="TreeGrafter"/>
</dbReference>
<comment type="catalytic activity">
    <reaction evidence="16 17">
        <text>a ubiquinone + NADH + 5 H(+)(in) = a ubiquinol + NAD(+) + 4 H(+)(out)</text>
        <dbReference type="Rhea" id="RHEA:29091"/>
        <dbReference type="Rhea" id="RHEA-COMP:9565"/>
        <dbReference type="Rhea" id="RHEA-COMP:9566"/>
        <dbReference type="ChEBI" id="CHEBI:15378"/>
        <dbReference type="ChEBI" id="CHEBI:16389"/>
        <dbReference type="ChEBI" id="CHEBI:17976"/>
        <dbReference type="ChEBI" id="CHEBI:57540"/>
        <dbReference type="ChEBI" id="CHEBI:57945"/>
        <dbReference type="EC" id="7.1.1.2"/>
    </reaction>
</comment>
<feature type="transmembrane region" description="Helical" evidence="17">
    <location>
        <begin position="331"/>
        <end position="354"/>
    </location>
</feature>
<dbReference type="GO" id="GO:0005743">
    <property type="term" value="C:mitochondrial inner membrane"/>
    <property type="evidence" value="ECO:0007669"/>
    <property type="project" value="UniProtKB-SubCell"/>
</dbReference>
<dbReference type="AlphaFoldDB" id="A0A9E7V857"/>
<keyword evidence="5 17" id="KW-0813">Transport</keyword>
<evidence type="ECO:0000256" key="17">
    <source>
        <dbReference type="RuleBase" id="RU003404"/>
    </source>
</evidence>
<protein>
    <recommendedName>
        <fullName evidence="4 17">NADH-ubiquinone oxidoreductase chain 5</fullName>
        <ecNumber evidence="3 17">7.1.1.2</ecNumber>
    </recommendedName>
</protein>
<sequence length="572" mass="65833">MFFFNKNLFKLISFILMFMGILVLILGLILLHKDVEIYLEWDLFYLMGSKFSVSFMIDFYSVIFSFFVLYISSSVFLFSNMYMKDENFILRFSVLLLLFVLSMLMLIFSGNMLIVLLGWDGLGLVSYLLVIFYQNKSSLYGGLLTLLTNRLGDATLILSLCLLYSWGSYSLNYMQNYMFDLLIMILLIVSALTKSAQIPFSAWLPAAMAAPTPVSSLVHSSTLVTAGVYLMVRFNSIYMDLNIILLNISLLTMLMAGVSANFEFDLKKIIALSTLSQLSVMFFSLSLGMWKLAYFHMLTHAMFKALMFLCVGSIMHGYFGNQDIRMKGGMVYFSPFISVVMSLSILSLSGMPFLSGYYSKDLILEMFCLGDVNLFMMMVMFLSTLLTLFYSMRSSYFVFVNFMASNSCVSSFEDKDMFSSLMILSLGCLFSGLMLSWIIFPVPIVINLNSLFKLSIMLIFFVGLVLCLALNYFMFSLNSIQIYSMLLTYFLGQMWFLSYLSGQYMMKYPLYFSMYLVKSFDSGVLEFYGGQGLMQNFYGFNFHFSKLSYMNMISYYVFFFIWLFVIFILVLF</sequence>
<feature type="transmembrane region" description="Helical" evidence="17">
    <location>
        <begin position="154"/>
        <end position="171"/>
    </location>
</feature>
<feature type="transmembrane region" description="Helical" evidence="17">
    <location>
        <begin position="214"/>
        <end position="232"/>
    </location>
</feature>
<evidence type="ECO:0000256" key="7">
    <source>
        <dbReference type="ARBA" id="ARBA00022692"/>
    </source>
</evidence>
<evidence type="ECO:0000256" key="16">
    <source>
        <dbReference type="ARBA" id="ARBA00049551"/>
    </source>
</evidence>
<feature type="transmembrane region" description="Helical" evidence="17">
    <location>
        <begin position="486"/>
        <end position="506"/>
    </location>
</feature>
<comment type="similarity">
    <text evidence="17">Belongs to the complex I subunit 5 family.</text>
</comment>
<evidence type="ECO:0000259" key="19">
    <source>
        <dbReference type="Pfam" id="PF00662"/>
    </source>
</evidence>
<dbReference type="PANTHER" id="PTHR42829">
    <property type="entry name" value="NADH-UBIQUINONE OXIDOREDUCTASE CHAIN 5"/>
    <property type="match status" value="1"/>
</dbReference>
<feature type="transmembrane region" description="Helical" evidence="17">
    <location>
        <begin position="114"/>
        <end position="133"/>
    </location>
</feature>
<keyword evidence="15 17" id="KW-0472">Membrane</keyword>
<evidence type="ECO:0000256" key="10">
    <source>
        <dbReference type="ARBA" id="ARBA00022982"/>
    </source>
</evidence>
<dbReference type="Pfam" id="PF00361">
    <property type="entry name" value="Proton_antipo_M"/>
    <property type="match status" value="1"/>
</dbReference>
<evidence type="ECO:0000256" key="9">
    <source>
        <dbReference type="ARBA" id="ARBA00022967"/>
    </source>
</evidence>
<feature type="transmembrane region" description="Helical" evidence="17">
    <location>
        <begin position="452"/>
        <end position="474"/>
    </location>
</feature>
<evidence type="ECO:0000256" key="3">
    <source>
        <dbReference type="ARBA" id="ARBA00012944"/>
    </source>
</evidence>
<comment type="function">
    <text evidence="17">Core subunit of the mitochondrial membrane respiratory chain NADH dehydrogenase (Complex I) which catalyzes electron transfer from NADH through the respiratory chain, using ubiquinone as an electron acceptor. Essential for the catalytic activity and assembly of complex I.</text>
</comment>
<feature type="domain" description="NADH-Ubiquinone oxidoreductase (complex I) chain 5 N-terminal" evidence="19">
    <location>
        <begin position="49"/>
        <end position="92"/>
    </location>
</feature>
<evidence type="ECO:0000256" key="8">
    <source>
        <dbReference type="ARBA" id="ARBA00022792"/>
    </source>
</evidence>
<feature type="transmembrane region" description="Helical" evidence="17">
    <location>
        <begin position="269"/>
        <end position="289"/>
    </location>
</feature>
<feature type="transmembrane region" description="Helical" evidence="17">
    <location>
        <begin position="177"/>
        <end position="193"/>
    </location>
</feature>
<evidence type="ECO:0000256" key="5">
    <source>
        <dbReference type="ARBA" id="ARBA00022448"/>
    </source>
</evidence>
<evidence type="ECO:0000259" key="18">
    <source>
        <dbReference type="Pfam" id="PF00361"/>
    </source>
</evidence>
<keyword evidence="12 17" id="KW-0520">NAD</keyword>
<evidence type="ECO:0000313" key="21">
    <source>
        <dbReference type="EMBL" id="UZA66686.1"/>
    </source>
</evidence>
<evidence type="ECO:0000256" key="2">
    <source>
        <dbReference type="ARBA" id="ARBA00004448"/>
    </source>
</evidence>
<feature type="transmembrane region" description="Helical" evidence="17">
    <location>
        <begin position="244"/>
        <end position="262"/>
    </location>
</feature>
<keyword evidence="8" id="KW-0999">Mitochondrion inner membrane</keyword>
<keyword evidence="9" id="KW-1278">Translocase</keyword>
<feature type="domain" description="NADH:quinone oxidoreductase/Mrp antiporter transmembrane" evidence="18">
    <location>
        <begin position="109"/>
        <end position="384"/>
    </location>
</feature>
<evidence type="ECO:0000259" key="20">
    <source>
        <dbReference type="Pfam" id="PF06455"/>
    </source>
</evidence>
<evidence type="ECO:0000256" key="1">
    <source>
        <dbReference type="ARBA" id="ARBA00003257"/>
    </source>
</evidence>
<comment type="function">
    <text evidence="1">Core subunit of the mitochondrial membrane respiratory chain NADH dehydrogenase (Complex I) that is believed to belong to the minimal assembly required for catalysis. Complex I functions in the transfer of electrons from NADH to the respiratory chain. The immediate electron acceptor for the enzyme is believed to be ubiquinone.</text>
</comment>
<feature type="transmembrane region" description="Helical" evidence="17">
    <location>
        <begin position="553"/>
        <end position="571"/>
    </location>
</feature>
<dbReference type="Pfam" id="PF06455">
    <property type="entry name" value="NADH5_C"/>
    <property type="match status" value="1"/>
</dbReference>
<dbReference type="GO" id="GO:0003954">
    <property type="term" value="F:NADH dehydrogenase activity"/>
    <property type="evidence" value="ECO:0007669"/>
    <property type="project" value="TreeGrafter"/>
</dbReference>
<keyword evidence="7 17" id="KW-0812">Transmembrane</keyword>
<dbReference type="Pfam" id="PF00662">
    <property type="entry name" value="Proton_antipo_N"/>
    <property type="match status" value="1"/>
</dbReference>
<feature type="domain" description="NADH dehydrogenase subunit 5 C-terminal" evidence="20">
    <location>
        <begin position="390"/>
        <end position="569"/>
    </location>
</feature>
<dbReference type="InterPro" id="IPR001750">
    <property type="entry name" value="ND/Mrp_TM"/>
</dbReference>
<comment type="subcellular location">
    <subcellularLocation>
        <location evidence="2">Mitochondrion inner membrane</location>
        <topology evidence="2">Multi-pass membrane protein</topology>
    </subcellularLocation>
</comment>
<evidence type="ECO:0000256" key="12">
    <source>
        <dbReference type="ARBA" id="ARBA00023027"/>
    </source>
</evidence>
<dbReference type="InterPro" id="IPR001516">
    <property type="entry name" value="Proton_antipo_N"/>
</dbReference>
<feature type="transmembrane region" description="Helical" evidence="17">
    <location>
        <begin position="51"/>
        <end position="76"/>
    </location>
</feature>
<accession>A0A9E7V857</accession>
<dbReference type="PRINTS" id="PR01434">
    <property type="entry name" value="NADHDHGNASE5"/>
</dbReference>
<reference evidence="21" key="1">
    <citation type="journal article" date="2022" name="Polar Biol.">
        <title>Mitochondrial genomes provide insight into interfamilial relationships within Pycnogonida.</title>
        <authorList>
            <person name="Zehnpfennig J.R."/>
            <person name="Varney R.M."/>
            <person name="Halanych K.M."/>
            <person name="Mahon A.R."/>
        </authorList>
    </citation>
    <scope>NUCLEOTIDE SEQUENCE</scope>
</reference>
<keyword evidence="14 17" id="KW-0496">Mitochondrion</keyword>
<dbReference type="EC" id="7.1.1.2" evidence="3 17"/>
<dbReference type="InterPro" id="IPR003945">
    <property type="entry name" value="NU5C-like"/>
</dbReference>
<keyword evidence="13 17" id="KW-0830">Ubiquinone</keyword>
<feature type="transmembrane region" description="Helical" evidence="17">
    <location>
        <begin position="374"/>
        <end position="400"/>
    </location>
</feature>
<keyword evidence="10" id="KW-0249">Electron transport</keyword>
<dbReference type="GO" id="GO:0008137">
    <property type="term" value="F:NADH dehydrogenase (ubiquinone) activity"/>
    <property type="evidence" value="ECO:0007669"/>
    <property type="project" value="UniProtKB-EC"/>
</dbReference>
<feature type="transmembrane region" description="Helical" evidence="17">
    <location>
        <begin position="421"/>
        <end position="440"/>
    </location>
</feature>
<gene>
    <name evidence="21" type="primary">nad5</name>
</gene>
<proteinExistence type="inferred from homology"/>
<name>A0A9E7V857_9CHEL</name>
<evidence type="ECO:0000256" key="4">
    <source>
        <dbReference type="ARBA" id="ARBA00021096"/>
    </source>
</evidence>
<geneLocation type="mitochondrion" evidence="21"/>
<feature type="transmembrane region" description="Helical" evidence="17">
    <location>
        <begin position="12"/>
        <end position="31"/>
    </location>
</feature>